<feature type="transmembrane region" description="Helical" evidence="3">
    <location>
        <begin position="21"/>
        <end position="43"/>
    </location>
</feature>
<gene>
    <name evidence="5" type="primary">lytR_2</name>
    <name evidence="5" type="ORF">CAFE_14270</name>
</gene>
<dbReference type="NCBIfam" id="TIGR00350">
    <property type="entry name" value="lytR_cpsA_psr"/>
    <property type="match status" value="1"/>
</dbReference>
<dbReference type="PANTHER" id="PTHR33392:SF6">
    <property type="entry name" value="POLYISOPRENYL-TEICHOIC ACID--PEPTIDOGLYCAN TEICHOIC ACID TRANSFERASE TAGU"/>
    <property type="match status" value="1"/>
</dbReference>
<dbReference type="InterPro" id="IPR050922">
    <property type="entry name" value="LytR/CpsA/Psr_CW_biosynth"/>
</dbReference>
<dbReference type="AlphaFoldDB" id="A0A6N8HYF5"/>
<evidence type="ECO:0000259" key="4">
    <source>
        <dbReference type="Pfam" id="PF03816"/>
    </source>
</evidence>
<comment type="caution">
    <text evidence="5">The sequence shown here is derived from an EMBL/GenBank/DDBJ whole genome shotgun (WGS) entry which is preliminary data.</text>
</comment>
<feature type="domain" description="Cell envelope-related transcriptional attenuator" evidence="4">
    <location>
        <begin position="122"/>
        <end position="282"/>
    </location>
</feature>
<evidence type="ECO:0000256" key="3">
    <source>
        <dbReference type="SAM" id="Phobius"/>
    </source>
</evidence>
<dbReference type="PANTHER" id="PTHR33392">
    <property type="entry name" value="POLYISOPRENYL-TEICHOIC ACID--PEPTIDOGLYCAN TEICHOIC ACID TRANSFERASE TAGU"/>
    <property type="match status" value="1"/>
</dbReference>
<dbReference type="InterPro" id="IPR004474">
    <property type="entry name" value="LytR_CpsA_psr"/>
</dbReference>
<comment type="similarity">
    <text evidence="1">Belongs to the LytR/CpsA/Psr (LCP) family.</text>
</comment>
<name>A0A6N8HYF5_9FIRM</name>
<keyword evidence="3" id="KW-0812">Transmembrane</keyword>
<protein>
    <submittedName>
        <fullName evidence="5">Transcriptional regulator LytR</fullName>
    </submittedName>
</protein>
<evidence type="ECO:0000256" key="2">
    <source>
        <dbReference type="SAM" id="MobiDB-lite"/>
    </source>
</evidence>
<dbReference type="Gene3D" id="3.40.630.190">
    <property type="entry name" value="LCP protein"/>
    <property type="match status" value="1"/>
</dbReference>
<evidence type="ECO:0000313" key="5">
    <source>
        <dbReference type="EMBL" id="MVB10729.1"/>
    </source>
</evidence>
<accession>A0A6N8HYF5</accession>
<feature type="compositionally biased region" description="Polar residues" evidence="2">
    <location>
        <begin position="72"/>
        <end position="82"/>
    </location>
</feature>
<evidence type="ECO:0000313" key="6">
    <source>
        <dbReference type="Proteomes" id="UP000469440"/>
    </source>
</evidence>
<organism evidence="5 6">
    <name type="scientific">Caproicibacter fermentans</name>
    <dbReference type="NCBI Taxonomy" id="2576756"/>
    <lineage>
        <taxon>Bacteria</taxon>
        <taxon>Bacillati</taxon>
        <taxon>Bacillota</taxon>
        <taxon>Clostridia</taxon>
        <taxon>Eubacteriales</taxon>
        <taxon>Acutalibacteraceae</taxon>
        <taxon>Caproicibacter</taxon>
    </lineage>
</organism>
<sequence length="363" mass="40375">MKKTTIFKRPGTRKVTGKKAAFSAAAVIAAVLLLFFLSGIFLINYSLNRIHYDPETKSPVPFIRTDSDSRTAPESSQNQSGAPESLVEKQLLEDAASLPENQNVFNLLLIGSDSRVPGQKGRSDTMILVSINRRTRRVTFTSFLRDIYLRIPGIWQENRLNAANAFGGPSLLLETIRRNFQVQVDHYISVDFSSFMKFIDRIGGVEIDVTDDEIAAANEYIRNINLWDSIAENDGVLCSAGKQLLNGKQALSYARIRSIGSGDFDRTDRQRAILRKALEKLKTQSLLESASLLNTFLPDITTNLSKGELLSLLLLLPSYPNYKVESCHIPINGTFSCQNVRGMSVLKIDLSKNVAEIQKQISG</sequence>
<dbReference type="OrthoDB" id="27330at2"/>
<keyword evidence="3" id="KW-1133">Transmembrane helix</keyword>
<feature type="region of interest" description="Disordered" evidence="2">
    <location>
        <begin position="61"/>
        <end position="84"/>
    </location>
</feature>
<reference evidence="5 6" key="1">
    <citation type="submission" date="2019-09" db="EMBL/GenBank/DDBJ databases">
        <title>Genome sequence of Clostridium sp. EA1.</title>
        <authorList>
            <person name="Poehlein A."/>
            <person name="Bengelsdorf F.R."/>
            <person name="Daniel R."/>
        </authorList>
    </citation>
    <scope>NUCLEOTIDE SEQUENCE [LARGE SCALE GENOMIC DNA]</scope>
    <source>
        <strain evidence="5 6">EA1</strain>
    </source>
</reference>
<dbReference type="Proteomes" id="UP000469440">
    <property type="component" value="Unassembled WGS sequence"/>
</dbReference>
<keyword evidence="3" id="KW-0472">Membrane</keyword>
<dbReference type="EMBL" id="VWXL01000047">
    <property type="protein sequence ID" value="MVB10729.1"/>
    <property type="molecule type" value="Genomic_DNA"/>
</dbReference>
<proteinExistence type="inferred from homology"/>
<dbReference type="Pfam" id="PF03816">
    <property type="entry name" value="LytR_cpsA_psr"/>
    <property type="match status" value="1"/>
</dbReference>
<dbReference type="RefSeq" id="WP_156990204.1">
    <property type="nucleotide sequence ID" value="NZ_VWXL01000047.1"/>
</dbReference>
<evidence type="ECO:0000256" key="1">
    <source>
        <dbReference type="ARBA" id="ARBA00006068"/>
    </source>
</evidence>
<keyword evidence="6" id="KW-1185">Reference proteome</keyword>